<proteinExistence type="predicted"/>
<evidence type="ECO:0000313" key="3">
    <source>
        <dbReference type="Proteomes" id="UP001448207"/>
    </source>
</evidence>
<gene>
    <name evidence="2" type="ORF">J3Q64DRAFT_1701242</name>
</gene>
<name>A0ABR3AUQ5_PHYBL</name>
<keyword evidence="1" id="KW-0472">Membrane</keyword>
<keyword evidence="1" id="KW-0812">Transmembrane</keyword>
<sequence length="311" mass="35879">MLGHSVEPKEAKVWVSRKVNVKLKEKFDSDLSIILCRNSQQEGDSTLQFHECPNHILSKSKEFANNLGFPYQGFTRELSLDTAVNNELCQLVNGRKVTKSANVPSDLVQSWNIYRALITNAIYNQSLQSGASQCLSEAFTEPAGCYTSHINISPKSIYSISEEYWLSFCLYWRPNLCIDFTRASRIISYKHPPVVEKPPPRQTKWQQSNHVWKFNKIKWIFPLIAYSTRGTQLPSKADKTMQLKLGRKSKMELKPLKVIYHPTRQSPMQHMLTAYSIFSLTWTCYMIFMALALPNISFFDIKGPRKLPSKW</sequence>
<keyword evidence="1" id="KW-1133">Transmembrane helix</keyword>
<reference evidence="2 3" key="1">
    <citation type="submission" date="2024-04" db="EMBL/GenBank/DDBJ databases">
        <title>Symmetric and asymmetric DNA N6-adenine methylation regulates different biological responses in Mucorales.</title>
        <authorList>
            <consortium name="Lawrence Berkeley National Laboratory"/>
            <person name="Lax C."/>
            <person name="Mondo S.J."/>
            <person name="Osorio-Concepcion M."/>
            <person name="Muszewska A."/>
            <person name="Corrochano-Luque M."/>
            <person name="Gutierrez G."/>
            <person name="Riley R."/>
            <person name="Lipzen A."/>
            <person name="Guo J."/>
            <person name="Hundley H."/>
            <person name="Amirebrahimi M."/>
            <person name="Ng V."/>
            <person name="Lorenzo-Gutierrez D."/>
            <person name="Binder U."/>
            <person name="Yang J."/>
            <person name="Song Y."/>
            <person name="Canovas D."/>
            <person name="Navarro E."/>
            <person name="Freitag M."/>
            <person name="Gabaldon T."/>
            <person name="Grigoriev I.V."/>
            <person name="Corrochano L.M."/>
            <person name="Nicolas F.E."/>
            <person name="Garre V."/>
        </authorList>
    </citation>
    <scope>NUCLEOTIDE SEQUENCE [LARGE SCALE GENOMIC DNA]</scope>
    <source>
        <strain evidence="2 3">L51</strain>
    </source>
</reference>
<evidence type="ECO:0000256" key="1">
    <source>
        <dbReference type="SAM" id="Phobius"/>
    </source>
</evidence>
<dbReference type="Proteomes" id="UP001448207">
    <property type="component" value="Unassembled WGS sequence"/>
</dbReference>
<keyword evidence="3" id="KW-1185">Reference proteome</keyword>
<accession>A0ABR3AUQ5</accession>
<organism evidence="2 3">
    <name type="scientific">Phycomyces blakesleeanus</name>
    <dbReference type="NCBI Taxonomy" id="4837"/>
    <lineage>
        <taxon>Eukaryota</taxon>
        <taxon>Fungi</taxon>
        <taxon>Fungi incertae sedis</taxon>
        <taxon>Mucoromycota</taxon>
        <taxon>Mucoromycotina</taxon>
        <taxon>Mucoromycetes</taxon>
        <taxon>Mucorales</taxon>
        <taxon>Phycomycetaceae</taxon>
        <taxon>Phycomyces</taxon>
    </lineage>
</organism>
<comment type="caution">
    <text evidence="2">The sequence shown here is derived from an EMBL/GenBank/DDBJ whole genome shotgun (WGS) entry which is preliminary data.</text>
</comment>
<protein>
    <submittedName>
        <fullName evidence="2">Uncharacterized protein</fullName>
    </submittedName>
</protein>
<dbReference type="EMBL" id="JBCLYO010000018">
    <property type="protein sequence ID" value="KAL0081211.1"/>
    <property type="molecule type" value="Genomic_DNA"/>
</dbReference>
<evidence type="ECO:0000313" key="2">
    <source>
        <dbReference type="EMBL" id="KAL0081211.1"/>
    </source>
</evidence>
<feature type="transmembrane region" description="Helical" evidence="1">
    <location>
        <begin position="272"/>
        <end position="296"/>
    </location>
</feature>